<protein>
    <recommendedName>
        <fullName evidence="4">WG repeat-containing protein</fullName>
    </recommendedName>
</protein>
<dbReference type="PANTHER" id="PTHR37841">
    <property type="entry name" value="GLR2918 PROTEIN"/>
    <property type="match status" value="1"/>
</dbReference>
<dbReference type="EMBL" id="CP011376">
    <property type="protein sequence ID" value="AKG07622.1"/>
    <property type="molecule type" value="Genomic_DNA"/>
</dbReference>
<organism evidence="2 3">
    <name type="scientific">Moraxella bovoculi</name>
    <dbReference type="NCBI Taxonomy" id="386891"/>
    <lineage>
        <taxon>Bacteria</taxon>
        <taxon>Pseudomonadati</taxon>
        <taxon>Pseudomonadota</taxon>
        <taxon>Gammaproteobacteria</taxon>
        <taxon>Moraxellales</taxon>
        <taxon>Moraxellaceae</taxon>
        <taxon>Moraxella</taxon>
    </lineage>
</organism>
<dbReference type="Proteomes" id="UP000077465">
    <property type="component" value="Chromosome"/>
</dbReference>
<evidence type="ECO:0000256" key="1">
    <source>
        <dbReference type="SAM" id="SignalP"/>
    </source>
</evidence>
<dbReference type="PANTHER" id="PTHR37841:SF1">
    <property type="entry name" value="DUF3298 DOMAIN-CONTAINING PROTEIN"/>
    <property type="match status" value="1"/>
</dbReference>
<feature type="chain" id="PRO_5042122782" description="WG repeat-containing protein" evidence="1">
    <location>
        <begin position="20"/>
        <end position="449"/>
    </location>
</feature>
<dbReference type="InterPro" id="IPR032774">
    <property type="entry name" value="WG_beta_rep"/>
</dbReference>
<evidence type="ECO:0000313" key="2">
    <source>
        <dbReference type="EMBL" id="AKG07622.1"/>
    </source>
</evidence>
<dbReference type="RefSeq" id="WP_046696710.1">
    <property type="nucleotide sequence ID" value="NZ_CP011376.1"/>
</dbReference>
<gene>
    <name evidence="2" type="ORF">AAX06_04980</name>
</gene>
<name>A0AAC8T818_9GAMM</name>
<keyword evidence="1" id="KW-0732">Signal</keyword>
<evidence type="ECO:0008006" key="4">
    <source>
        <dbReference type="Google" id="ProtNLM"/>
    </source>
</evidence>
<evidence type="ECO:0000313" key="3">
    <source>
        <dbReference type="Proteomes" id="UP000077465"/>
    </source>
</evidence>
<accession>A0AAC8T818</accession>
<sequence length="449" mass="51125">MRSVALLMMSSVLVTSAWACDRPPLGDYDWVGCIEDGVSISYQGVKHGLVDVTGDALIAPKYRKIHRLGTDEFGVSNGEKWGVIDRLGRVILPMEYDYLLLHDDSYYEIIKEGRYGMMHHGQMIIQPKYGSLSDVNGLIVAMERRTEGRYGNYGLIDHHDRVILPFEYDKIFGFGEYFVVGKGDRVQLLDANLQVVDQFEDADRSYHDYLPVKRGGRWGVIDKSRKQIIPFMYDEIFIGDEGLFPVEQDGRWEVVDIRNQIVADFDYDFIFGFNDGVAVIKKDDRYGYINTDGKLLMQFNHSLRHGFYHGLAEVVVYGRDANGDEMALYGVTDKSGKLIIPPKYHGISMSYFDASKGIGIEINKKHGMLDRSGEPMIDVLYDKPFFFHQGRAEVSKDGRGFYIDEQGRQIGGSWLINEKACRHIQVGQQFEVVIFFGSTIPMEVMSVDV</sequence>
<reference evidence="2 3" key="1">
    <citation type="submission" date="2015-05" db="EMBL/GenBank/DDBJ databases">
        <authorList>
            <person name="Dickey A."/>
            <person name="Clawson M."/>
            <person name="Bono J."/>
            <person name="Loy J.D."/>
        </authorList>
    </citation>
    <scope>NUCLEOTIDE SEQUENCE [LARGE SCALE GENOMIC DNA]</scope>
    <source>
        <strain evidence="2 3">22581</strain>
    </source>
</reference>
<dbReference type="Pfam" id="PF14903">
    <property type="entry name" value="WG_beta_rep"/>
    <property type="match status" value="6"/>
</dbReference>
<proteinExistence type="predicted"/>
<dbReference type="AlphaFoldDB" id="A0AAC8T818"/>
<feature type="signal peptide" evidence="1">
    <location>
        <begin position="1"/>
        <end position="19"/>
    </location>
</feature>